<dbReference type="AlphaFoldDB" id="A0A9P4QGR1"/>
<keyword evidence="2 3" id="KW-0378">Hydrolase</keyword>
<dbReference type="InterPro" id="IPR002018">
    <property type="entry name" value="CarbesteraseB"/>
</dbReference>
<gene>
    <name evidence="5" type="ORF">K431DRAFT_262279</name>
</gene>
<evidence type="ECO:0000313" key="6">
    <source>
        <dbReference type="Proteomes" id="UP000799441"/>
    </source>
</evidence>
<organism evidence="5 6">
    <name type="scientific">Polychaeton citri CBS 116435</name>
    <dbReference type="NCBI Taxonomy" id="1314669"/>
    <lineage>
        <taxon>Eukaryota</taxon>
        <taxon>Fungi</taxon>
        <taxon>Dikarya</taxon>
        <taxon>Ascomycota</taxon>
        <taxon>Pezizomycotina</taxon>
        <taxon>Dothideomycetes</taxon>
        <taxon>Dothideomycetidae</taxon>
        <taxon>Capnodiales</taxon>
        <taxon>Capnodiaceae</taxon>
        <taxon>Polychaeton</taxon>
    </lineage>
</organism>
<evidence type="ECO:0000256" key="1">
    <source>
        <dbReference type="ARBA" id="ARBA00005964"/>
    </source>
</evidence>
<evidence type="ECO:0000313" key="5">
    <source>
        <dbReference type="EMBL" id="KAF2724447.1"/>
    </source>
</evidence>
<comment type="similarity">
    <text evidence="1 3">Belongs to the type-B carboxylesterase/lipase family.</text>
</comment>
<name>A0A9P4QGR1_9PEZI</name>
<dbReference type="InterPro" id="IPR050309">
    <property type="entry name" value="Type-B_Carboxylest/Lipase"/>
</dbReference>
<evidence type="ECO:0000256" key="3">
    <source>
        <dbReference type="RuleBase" id="RU361235"/>
    </source>
</evidence>
<dbReference type="Gene3D" id="3.40.50.1820">
    <property type="entry name" value="alpha/beta hydrolase"/>
    <property type="match status" value="1"/>
</dbReference>
<sequence>MSGPFTMSVEFEGSTVGRVRATKKGNDIVQCLGVQYATLKDRFAPAVIKSYDTKGDVIDATTFGPIVPASPEGPKTEMGFLQQSLEYDASALRPSDTECLNLNISIPAGALEGDAKLPVFVFIHGGAFLFGSGNNPTYDLARFVRLSVAKNLPVVGVTMNYRLGAPGFLTSEELCKAGYKPNNALRDQRTALLWIQKYIADFGGDPKEVTLVGESAGGVSANYHLHSKEPLFKRVICMSGTVLLEPPSSFESAEAIYEKATDALGLHDATPSQRMEALNQMDIQELRNKLMRAGIPAGPTIDGDIVPSAISYNSIKEGSCTWPAKYWCAGMIMGDCEYDGAIQGGRLLHRGTGLGSAFSKHVKTFFGDQPDTAAALLDDYNISSDMADNTALNNVLEFCTDICWYAPTVEVAESLADDIPMYMYRFNEPNPWPGPNRGRAIHIFDLAALLQNFNDFLDERAKQLNESFAEQVLNFVHGNEPWRIYKMNPVDDGRAANVLGPDGQVNIEADLASIVGRRAHIFPLGRKVGFDRLKKCWDGFA</sequence>
<dbReference type="EMBL" id="MU003771">
    <property type="protein sequence ID" value="KAF2724447.1"/>
    <property type="molecule type" value="Genomic_DNA"/>
</dbReference>
<dbReference type="Pfam" id="PF00135">
    <property type="entry name" value="COesterase"/>
    <property type="match status" value="1"/>
</dbReference>
<evidence type="ECO:0000259" key="4">
    <source>
        <dbReference type="Pfam" id="PF00135"/>
    </source>
</evidence>
<dbReference type="InterPro" id="IPR019826">
    <property type="entry name" value="Carboxylesterase_B_AS"/>
</dbReference>
<evidence type="ECO:0000256" key="2">
    <source>
        <dbReference type="ARBA" id="ARBA00022801"/>
    </source>
</evidence>
<proteinExistence type="inferred from homology"/>
<dbReference type="InterPro" id="IPR029058">
    <property type="entry name" value="AB_hydrolase_fold"/>
</dbReference>
<reference evidence="5" key="1">
    <citation type="journal article" date="2020" name="Stud. Mycol.">
        <title>101 Dothideomycetes genomes: a test case for predicting lifestyles and emergence of pathogens.</title>
        <authorList>
            <person name="Haridas S."/>
            <person name="Albert R."/>
            <person name="Binder M."/>
            <person name="Bloem J."/>
            <person name="Labutti K."/>
            <person name="Salamov A."/>
            <person name="Andreopoulos B."/>
            <person name="Baker S."/>
            <person name="Barry K."/>
            <person name="Bills G."/>
            <person name="Bluhm B."/>
            <person name="Cannon C."/>
            <person name="Castanera R."/>
            <person name="Culley D."/>
            <person name="Daum C."/>
            <person name="Ezra D."/>
            <person name="Gonzalez J."/>
            <person name="Henrissat B."/>
            <person name="Kuo A."/>
            <person name="Liang C."/>
            <person name="Lipzen A."/>
            <person name="Lutzoni F."/>
            <person name="Magnuson J."/>
            <person name="Mondo S."/>
            <person name="Nolan M."/>
            <person name="Ohm R."/>
            <person name="Pangilinan J."/>
            <person name="Park H.-J."/>
            <person name="Ramirez L."/>
            <person name="Alfaro M."/>
            <person name="Sun H."/>
            <person name="Tritt A."/>
            <person name="Yoshinaga Y."/>
            <person name="Zwiers L.-H."/>
            <person name="Turgeon B."/>
            <person name="Goodwin S."/>
            <person name="Spatafora J."/>
            <person name="Crous P."/>
            <person name="Grigoriev I."/>
        </authorList>
    </citation>
    <scope>NUCLEOTIDE SEQUENCE</scope>
    <source>
        <strain evidence="5">CBS 116435</strain>
    </source>
</reference>
<comment type="caution">
    <text evidence="5">The sequence shown here is derived from an EMBL/GenBank/DDBJ whole genome shotgun (WGS) entry which is preliminary data.</text>
</comment>
<dbReference type="OrthoDB" id="3200163at2759"/>
<feature type="domain" description="Carboxylesterase type B" evidence="4">
    <location>
        <begin position="13"/>
        <end position="481"/>
    </location>
</feature>
<dbReference type="EC" id="3.1.1.-" evidence="3"/>
<dbReference type="Proteomes" id="UP000799441">
    <property type="component" value="Unassembled WGS sequence"/>
</dbReference>
<protein>
    <recommendedName>
        <fullName evidence="3">Carboxylic ester hydrolase</fullName>
        <ecNumber evidence="3">3.1.1.-</ecNumber>
    </recommendedName>
</protein>
<dbReference type="PANTHER" id="PTHR11559">
    <property type="entry name" value="CARBOXYLESTERASE"/>
    <property type="match status" value="1"/>
</dbReference>
<dbReference type="SUPFAM" id="SSF53474">
    <property type="entry name" value="alpha/beta-Hydrolases"/>
    <property type="match status" value="1"/>
</dbReference>
<dbReference type="GO" id="GO:0016787">
    <property type="term" value="F:hydrolase activity"/>
    <property type="evidence" value="ECO:0007669"/>
    <property type="project" value="UniProtKB-KW"/>
</dbReference>
<accession>A0A9P4QGR1</accession>
<dbReference type="PROSITE" id="PS00122">
    <property type="entry name" value="CARBOXYLESTERASE_B_1"/>
    <property type="match status" value="1"/>
</dbReference>
<keyword evidence="6" id="KW-1185">Reference proteome</keyword>